<dbReference type="Proteomes" id="UP000782843">
    <property type="component" value="Unassembled WGS sequence"/>
</dbReference>
<reference evidence="1" key="2">
    <citation type="journal article" date="2021" name="Microbiome">
        <title>Successional dynamics and alternative stable states in a saline activated sludge microbial community over 9 years.</title>
        <authorList>
            <person name="Wang Y."/>
            <person name="Ye J."/>
            <person name="Ju F."/>
            <person name="Liu L."/>
            <person name="Boyd J.A."/>
            <person name="Deng Y."/>
            <person name="Parks D.H."/>
            <person name="Jiang X."/>
            <person name="Yin X."/>
            <person name="Woodcroft B.J."/>
            <person name="Tyson G.W."/>
            <person name="Hugenholtz P."/>
            <person name="Polz M.F."/>
            <person name="Zhang T."/>
        </authorList>
    </citation>
    <scope>NUCLEOTIDE SEQUENCE</scope>
    <source>
        <strain evidence="1">HKST-UBA10</strain>
    </source>
</reference>
<sequence>WQANLSNERSELLTNLESAEGLAQKTLVSKQNFEYHANAFCNQIHKWTTFARSISTIIVEYDISIRK</sequence>
<dbReference type="EMBL" id="JAGQLG010000200">
    <property type="protein sequence ID" value="MCA9382663.1"/>
    <property type="molecule type" value="Genomic_DNA"/>
</dbReference>
<comment type="caution">
    <text evidence="1">The sequence shown here is derived from an EMBL/GenBank/DDBJ whole genome shotgun (WGS) entry which is preliminary data.</text>
</comment>
<name>A0A955RIF5_9BACT</name>
<organism evidence="1 2">
    <name type="scientific">Candidatus Dojkabacteria bacterium</name>
    <dbReference type="NCBI Taxonomy" id="2099670"/>
    <lineage>
        <taxon>Bacteria</taxon>
        <taxon>Candidatus Dojkabacteria</taxon>
    </lineage>
</organism>
<protein>
    <submittedName>
        <fullName evidence="1">Uncharacterized protein</fullName>
    </submittedName>
</protein>
<gene>
    <name evidence="1" type="ORF">KC660_04640</name>
</gene>
<dbReference type="AlphaFoldDB" id="A0A955RIF5"/>
<evidence type="ECO:0000313" key="1">
    <source>
        <dbReference type="EMBL" id="MCA9382663.1"/>
    </source>
</evidence>
<reference evidence="1" key="1">
    <citation type="submission" date="2020-04" db="EMBL/GenBank/DDBJ databases">
        <authorList>
            <person name="Zhang T."/>
        </authorList>
    </citation>
    <scope>NUCLEOTIDE SEQUENCE</scope>
    <source>
        <strain evidence="1">HKST-UBA10</strain>
    </source>
</reference>
<accession>A0A955RIF5</accession>
<feature type="non-terminal residue" evidence="1">
    <location>
        <position position="1"/>
    </location>
</feature>
<evidence type="ECO:0000313" key="2">
    <source>
        <dbReference type="Proteomes" id="UP000782843"/>
    </source>
</evidence>
<proteinExistence type="predicted"/>